<evidence type="ECO:0000313" key="2">
    <source>
        <dbReference type="EMBL" id="CAI8053494.1"/>
    </source>
</evidence>
<keyword evidence="1" id="KW-0732">Signal</keyword>
<name>A0AA35TTI9_GEOBA</name>
<accession>A0AA35TTI9</accession>
<keyword evidence="3" id="KW-1185">Reference proteome</keyword>
<proteinExistence type="predicted"/>
<evidence type="ECO:0000256" key="1">
    <source>
        <dbReference type="SAM" id="SignalP"/>
    </source>
</evidence>
<protein>
    <submittedName>
        <fullName evidence="2">Uncharacterized protein</fullName>
    </submittedName>
</protein>
<dbReference type="InterPro" id="IPR013783">
    <property type="entry name" value="Ig-like_fold"/>
</dbReference>
<feature type="signal peptide" evidence="1">
    <location>
        <begin position="1"/>
        <end position="28"/>
    </location>
</feature>
<reference evidence="2" key="1">
    <citation type="submission" date="2023-03" db="EMBL/GenBank/DDBJ databases">
        <authorList>
            <person name="Steffen K."/>
            <person name="Cardenas P."/>
        </authorList>
    </citation>
    <scope>NUCLEOTIDE SEQUENCE</scope>
</reference>
<dbReference type="EMBL" id="CASHTH010004098">
    <property type="protein sequence ID" value="CAI8053494.1"/>
    <property type="molecule type" value="Genomic_DNA"/>
</dbReference>
<dbReference type="AlphaFoldDB" id="A0AA35TTI9"/>
<dbReference type="Gene3D" id="2.60.40.10">
    <property type="entry name" value="Immunoglobulins"/>
    <property type="match status" value="1"/>
</dbReference>
<feature type="non-terminal residue" evidence="2">
    <location>
        <position position="1"/>
    </location>
</feature>
<dbReference type="SUPFAM" id="SSF49265">
    <property type="entry name" value="Fibronectin type III"/>
    <property type="match status" value="1"/>
</dbReference>
<comment type="caution">
    <text evidence="2">The sequence shown here is derived from an EMBL/GenBank/DDBJ whole genome shotgun (WGS) entry which is preliminary data.</text>
</comment>
<evidence type="ECO:0000313" key="3">
    <source>
        <dbReference type="Proteomes" id="UP001174909"/>
    </source>
</evidence>
<gene>
    <name evidence="2" type="ORF">GBAR_LOCUS29247</name>
</gene>
<feature type="chain" id="PRO_5041450998" evidence="1">
    <location>
        <begin position="29"/>
        <end position="351"/>
    </location>
</feature>
<organism evidence="2 3">
    <name type="scientific">Geodia barretti</name>
    <name type="common">Barrett's horny sponge</name>
    <dbReference type="NCBI Taxonomy" id="519541"/>
    <lineage>
        <taxon>Eukaryota</taxon>
        <taxon>Metazoa</taxon>
        <taxon>Porifera</taxon>
        <taxon>Demospongiae</taxon>
        <taxon>Heteroscleromorpha</taxon>
        <taxon>Tetractinellida</taxon>
        <taxon>Astrophorina</taxon>
        <taxon>Geodiidae</taxon>
        <taxon>Geodia</taxon>
    </lineage>
</organism>
<dbReference type="InterPro" id="IPR036116">
    <property type="entry name" value="FN3_sf"/>
</dbReference>
<dbReference type="Proteomes" id="UP001174909">
    <property type="component" value="Unassembled WGS sequence"/>
</dbReference>
<sequence length="351" mass="38945">MSKRHLHGNWHYFIVAMMVLLEAAIITGEITVEPDSCICPTEYYTCRADLVTGMEIDSSGLTDPFFYIVGFSRRLNIVKEGLRVVFSEGRVNGSLSNLTAQLFIIDQQTWNGSNFSCRAAGRENKTFFVFVTGPASPPTSLSVVWDPPSAVVSFQSPVYGGECVDYYVVTAVSEERNVLCNATSNGHGHSCSVSLGSNANDYNFTVYGVTRVNDSYIYNGSATDCGLPFPENIRAIEVECRIIKIFWENNRQSTLEPVNTTISWRGVHSSGARHYERGSSEDSHLLTLDYSETGPVEIAVTFSSAVCNKTTVTHYLVEGVLTSVHLRSRTLVIESRDCVARPENYRIRVCF</sequence>